<gene>
    <name evidence="2" type="ORF">CLV79_11191</name>
    <name evidence="3" type="ORF">LOS8367_02988</name>
</gene>
<evidence type="ECO:0000313" key="4">
    <source>
        <dbReference type="Proteomes" id="UP000193495"/>
    </source>
</evidence>
<dbReference type="OrthoDB" id="211933at2"/>
<evidence type="ECO:0000313" key="2">
    <source>
        <dbReference type="EMBL" id="PSK82973.1"/>
    </source>
</evidence>
<protein>
    <submittedName>
        <fullName evidence="2">PIN domain-containing protein</fullName>
    </submittedName>
</protein>
<organism evidence="3 4">
    <name type="scientific">Limimaricola soesokkakensis</name>
    <dbReference type="NCBI Taxonomy" id="1343159"/>
    <lineage>
        <taxon>Bacteria</taxon>
        <taxon>Pseudomonadati</taxon>
        <taxon>Pseudomonadota</taxon>
        <taxon>Alphaproteobacteria</taxon>
        <taxon>Rhodobacterales</taxon>
        <taxon>Paracoccaceae</taxon>
        <taxon>Limimaricola</taxon>
    </lineage>
</organism>
<evidence type="ECO:0000313" key="3">
    <source>
        <dbReference type="EMBL" id="SLN61706.1"/>
    </source>
</evidence>
<dbReference type="RefSeq" id="WP_085897305.1">
    <property type="nucleotide sequence ID" value="NZ_FWFY01000010.1"/>
</dbReference>
<dbReference type="NCBIfam" id="NF046100">
    <property type="entry name" value="RSP_2648_fam_PIN"/>
    <property type="match status" value="1"/>
</dbReference>
<dbReference type="Proteomes" id="UP000240624">
    <property type="component" value="Unassembled WGS sequence"/>
</dbReference>
<feature type="domain" description="PIN" evidence="1">
    <location>
        <begin position="2"/>
        <end position="108"/>
    </location>
</feature>
<dbReference type="AlphaFoldDB" id="A0A1X6ZUT8"/>
<reference evidence="3 4" key="1">
    <citation type="submission" date="2017-03" db="EMBL/GenBank/DDBJ databases">
        <authorList>
            <person name="Afonso C.L."/>
            <person name="Miller P.J."/>
            <person name="Scott M.A."/>
            <person name="Spackman E."/>
            <person name="Goraichik I."/>
            <person name="Dimitrov K.M."/>
            <person name="Suarez D.L."/>
            <person name="Swayne D.E."/>
        </authorList>
    </citation>
    <scope>NUCLEOTIDE SEQUENCE [LARGE SCALE GENOMIC DNA]</scope>
    <source>
        <strain evidence="3 4">CECT 8367</strain>
    </source>
</reference>
<sequence>MRVLLDACVLYPTVMRELLLGCAGRGLYEPRWSARISEEWARAAARLGPGGEAIARGEIAVLGARFPRAEVAVAPDLERRLWLPDPDDIHVLASAVAGHCDVILTMNAKDFPRDILAEEGLSRADPDNFLLGLFEANPGPVGQVVAGVVAEASRLSGEEWTPRRLLKKARLNRFGKSVEAAG</sequence>
<dbReference type="InterPro" id="IPR002716">
    <property type="entry name" value="PIN_dom"/>
</dbReference>
<evidence type="ECO:0000313" key="5">
    <source>
        <dbReference type="Proteomes" id="UP000240624"/>
    </source>
</evidence>
<dbReference type="Pfam" id="PF13470">
    <property type="entry name" value="PIN_3"/>
    <property type="match status" value="1"/>
</dbReference>
<name>A0A1X6ZUT8_9RHOB</name>
<dbReference type="Proteomes" id="UP000193495">
    <property type="component" value="Unassembled WGS sequence"/>
</dbReference>
<dbReference type="EMBL" id="FWFY01000010">
    <property type="protein sequence ID" value="SLN61706.1"/>
    <property type="molecule type" value="Genomic_DNA"/>
</dbReference>
<dbReference type="EMBL" id="PYGB01000011">
    <property type="protein sequence ID" value="PSK82973.1"/>
    <property type="molecule type" value="Genomic_DNA"/>
</dbReference>
<keyword evidence="5" id="KW-1185">Reference proteome</keyword>
<evidence type="ECO:0000259" key="1">
    <source>
        <dbReference type="Pfam" id="PF13470"/>
    </source>
</evidence>
<reference evidence="2 5" key="2">
    <citation type="submission" date="2018-03" db="EMBL/GenBank/DDBJ databases">
        <title>Genomic Encyclopedia of Archaeal and Bacterial Type Strains, Phase II (KMG-II): from individual species to whole genera.</title>
        <authorList>
            <person name="Goeker M."/>
        </authorList>
    </citation>
    <scope>NUCLEOTIDE SEQUENCE [LARGE SCALE GENOMIC DNA]</scope>
    <source>
        <strain evidence="2 5">DSM 29956</strain>
    </source>
</reference>
<proteinExistence type="predicted"/>
<accession>A0A1X6ZUT8</accession>